<dbReference type="Proteomes" id="UP000016931">
    <property type="component" value="Unassembled WGS sequence"/>
</dbReference>
<feature type="compositionally biased region" description="Low complexity" evidence="3">
    <location>
        <begin position="300"/>
        <end position="309"/>
    </location>
</feature>
<feature type="compositionally biased region" description="Gly residues" evidence="3">
    <location>
        <begin position="479"/>
        <end position="488"/>
    </location>
</feature>
<dbReference type="Gene3D" id="2.30.30.40">
    <property type="entry name" value="SH3 Domains"/>
    <property type="match status" value="1"/>
</dbReference>
<dbReference type="SMART" id="SM00326">
    <property type="entry name" value="SH3"/>
    <property type="match status" value="1"/>
</dbReference>
<feature type="compositionally biased region" description="Acidic residues" evidence="3">
    <location>
        <begin position="408"/>
        <end position="423"/>
    </location>
</feature>
<dbReference type="Pfam" id="PF00018">
    <property type="entry name" value="SH3_1"/>
    <property type="match status" value="1"/>
</dbReference>
<feature type="compositionally biased region" description="Pro residues" evidence="3">
    <location>
        <begin position="778"/>
        <end position="798"/>
    </location>
</feature>
<accession>N1QE60</accession>
<dbReference type="RefSeq" id="XP_016758736.1">
    <property type="nucleotide sequence ID" value="XM_016909881.1"/>
</dbReference>
<dbReference type="PANTHER" id="PTHR46026">
    <property type="entry name" value="RHO-TYPE GUANINE NUCLEOTIDE EXCHANGE FACTOR, ISOFORM F"/>
    <property type="match status" value="1"/>
</dbReference>
<feature type="compositionally biased region" description="Basic and acidic residues" evidence="3">
    <location>
        <begin position="239"/>
        <end position="266"/>
    </location>
</feature>
<feature type="compositionally biased region" description="Polar residues" evidence="3">
    <location>
        <begin position="593"/>
        <end position="604"/>
    </location>
</feature>
<dbReference type="InterPro" id="IPR057402">
    <property type="entry name" value="AIM3_BBC1_C"/>
</dbReference>
<name>N1QE60_SPHMS</name>
<feature type="domain" description="SH3" evidence="4">
    <location>
        <begin position="2"/>
        <end position="66"/>
    </location>
</feature>
<feature type="region of interest" description="Disordered" evidence="3">
    <location>
        <begin position="42"/>
        <end position="190"/>
    </location>
</feature>
<dbReference type="eggNOG" id="ENOG502R16K">
    <property type="taxonomic scope" value="Eukaryota"/>
</dbReference>
<dbReference type="OrthoDB" id="207120at2759"/>
<dbReference type="InterPro" id="IPR036028">
    <property type="entry name" value="SH3-like_dom_sf"/>
</dbReference>
<evidence type="ECO:0000313" key="6">
    <source>
        <dbReference type="Proteomes" id="UP000016931"/>
    </source>
</evidence>
<feature type="compositionally biased region" description="Pro residues" evidence="3">
    <location>
        <begin position="81"/>
        <end position="91"/>
    </location>
</feature>
<dbReference type="STRING" id="692275.N1QE60"/>
<dbReference type="CDD" id="cd11887">
    <property type="entry name" value="SH3_Bbc1"/>
    <property type="match status" value="1"/>
</dbReference>
<feature type="region of interest" description="Disordered" evidence="3">
    <location>
        <begin position="955"/>
        <end position="985"/>
    </location>
</feature>
<feature type="compositionally biased region" description="Low complexity" evidence="3">
    <location>
        <begin position="163"/>
        <end position="172"/>
    </location>
</feature>
<dbReference type="PRINTS" id="PR00452">
    <property type="entry name" value="SH3DOMAIN"/>
</dbReference>
<evidence type="ECO:0000256" key="3">
    <source>
        <dbReference type="SAM" id="MobiDB-lite"/>
    </source>
</evidence>
<feature type="compositionally biased region" description="Basic and acidic residues" evidence="3">
    <location>
        <begin position="310"/>
        <end position="319"/>
    </location>
</feature>
<feature type="compositionally biased region" description="Polar residues" evidence="3">
    <location>
        <begin position="354"/>
        <end position="363"/>
    </location>
</feature>
<sequence length="1199" mass="129047">MASLFKVKALYDFEAKEDDDLGFPGGQVIDVTEEIDDNWLEGKYTDASGASQSGIFPREFVEKYEPPVPSRPTRPTRPKQEPVPVPVPVSEPEPEPEPEPPASARAPELQKDDADDAPAVPAASKPQPPPVVEPVVVGKQEEVRSPPSSVRSPVIPSEPPAAPKATPAEPATGGSKKPPPPIAAKSNAFRDRIAAFNQPAAAPVAPMVPGGPRSGANTFIKKPFVAPPPMANSYVPPAIKHEPVYKPYIREEDPEIKRRQEEDRAAAEAAGFSAVAEPSGEPQKEDEDAPKPQTLKERIALLQQQQLEQAQRRADGGTRKEKKPAAKQASEAPPEQGHLQDLDAEDDTADQEHSSVPTRQSSEAPGEQPRVAATQRKPSVPLSPVPTVPESELVSDGNEADQSAAGETTEDDAGTIGPEDSDETSAPPPPQRAATAPRREPEPAQEDDNKEDAEDDEDSMDEETRKRMEIRARMAKMSGGMGMPGMFGGMPLPGATPVKKPKEKKPSEDAAPTSPPPQQRIPMIPVPGLQRVQSPESEITHQAERGATAGNEGDDDPLPPPRRSTAEDRGPPPPIPKESRPQPERGAPPPVPSSAQTSRTSTIDTRPVPQPPPHATPLSPGPGSESDDEASVRNLGSTAETPLAETAVPLPIRNPSVRGTPSIPGSENARSPEGNRASYFGLDSQSTTSDKRASRAPPPVPGSPLIAARPPPPPPPAAPSRATTDLQAGENERESEYEGDYDTDIASSAKHKDALKAGTHVREASLTDNNSMGDPTLRSPPPPPHGTAPRSVPPPPSAPTSAGPKTPASMDAPRAPPPIPPTATRVPVPGDDDYDPYRYDSSRGPPPPVPGAVSIAAPPLPPPRQPEPESSADDDDDLYSKTPPRKSFEAPPRAVPAPPPAQPPPPARVAPRESLDVQRSNTISRRSMDQSRPSMDNAYIARDLDLAESTTWWTASQPLPPSLQNRQGVDILSESEQSTASKRGGRKEVSKEIYILYIDYSQTIISVRFDANNPADAQIEQQHRPPPPKPRQDQLETYWQRFGRNIAETVNALGHAKKDTSVGNASPAALPAELIKGNQQALQPVGNRAYGALVYANLANASTQQHDEIRPGDILTLRNTRFEGTHGTMKHKYKQEYGSMHVAIVEEWDGTRRAIRAWEQGREKQKVRSEKFRLGDLRSGEVKVWRVVGRDWVEWETSQ</sequence>
<feature type="region of interest" description="Disordered" evidence="3">
    <location>
        <begin position="234"/>
        <end position="935"/>
    </location>
</feature>
<dbReference type="InterPro" id="IPR035552">
    <property type="entry name" value="Mti1_SH3"/>
</dbReference>
<evidence type="ECO:0000256" key="1">
    <source>
        <dbReference type="ARBA" id="ARBA00022443"/>
    </source>
</evidence>
<feature type="compositionally biased region" description="Low complexity" evidence="3">
    <location>
        <begin position="799"/>
        <end position="809"/>
    </location>
</feature>
<dbReference type="AlphaFoldDB" id="N1QE60"/>
<proteinExistence type="predicted"/>
<dbReference type="HOGENOM" id="CLU_003021_1_0_1"/>
<gene>
    <name evidence="5" type="ORF">SEPMUDRAFT_69906</name>
</gene>
<feature type="compositionally biased region" description="Pro residues" evidence="3">
    <location>
        <begin position="709"/>
        <end position="718"/>
    </location>
</feature>
<feature type="compositionally biased region" description="Low complexity" evidence="3">
    <location>
        <begin position="267"/>
        <end position="277"/>
    </location>
</feature>
<dbReference type="OMA" id="TMHQKYN"/>
<organism evidence="5 6">
    <name type="scientific">Sphaerulina musiva (strain SO2202)</name>
    <name type="common">Poplar stem canker fungus</name>
    <name type="synonym">Septoria musiva</name>
    <dbReference type="NCBI Taxonomy" id="692275"/>
    <lineage>
        <taxon>Eukaryota</taxon>
        <taxon>Fungi</taxon>
        <taxon>Dikarya</taxon>
        <taxon>Ascomycota</taxon>
        <taxon>Pezizomycotina</taxon>
        <taxon>Dothideomycetes</taxon>
        <taxon>Dothideomycetidae</taxon>
        <taxon>Mycosphaerellales</taxon>
        <taxon>Mycosphaerellaceae</taxon>
        <taxon>Sphaerulina</taxon>
    </lineage>
</organism>
<feature type="compositionally biased region" description="Polar residues" evidence="3">
    <location>
        <begin position="955"/>
        <end position="967"/>
    </location>
</feature>
<dbReference type="PANTHER" id="PTHR46026:SF1">
    <property type="entry name" value="RHO-TYPE GUANINE NUCLEOTIDE EXCHANGE FACTOR, ISOFORM F"/>
    <property type="match status" value="1"/>
</dbReference>
<dbReference type="EMBL" id="KB456267">
    <property type="protein sequence ID" value="EMF10615.1"/>
    <property type="molecule type" value="Genomic_DNA"/>
</dbReference>
<feature type="compositionally biased region" description="Polar residues" evidence="3">
    <location>
        <begin position="917"/>
        <end position="934"/>
    </location>
</feature>
<evidence type="ECO:0000256" key="2">
    <source>
        <dbReference type="PROSITE-ProRule" id="PRU00192"/>
    </source>
</evidence>
<dbReference type="InterPro" id="IPR001452">
    <property type="entry name" value="SH3_domain"/>
</dbReference>
<dbReference type="GeneID" id="27907018"/>
<keyword evidence="1 2" id="KW-0728">SH3 domain</keyword>
<feature type="compositionally biased region" description="Basic and acidic residues" evidence="3">
    <location>
        <begin position="462"/>
        <end position="472"/>
    </location>
</feature>
<feature type="compositionally biased region" description="Polar residues" evidence="3">
    <location>
        <begin position="657"/>
        <end position="669"/>
    </location>
</feature>
<feature type="compositionally biased region" description="Pro residues" evidence="3">
    <location>
        <begin position="893"/>
        <end position="908"/>
    </location>
</feature>
<evidence type="ECO:0000259" key="4">
    <source>
        <dbReference type="PROSITE" id="PS50002"/>
    </source>
</evidence>
<dbReference type="Pfam" id="PF25459">
    <property type="entry name" value="AIM3_BBC1_C"/>
    <property type="match status" value="1"/>
</dbReference>
<reference evidence="5 6" key="1">
    <citation type="journal article" date="2012" name="PLoS Pathog.">
        <title>Diverse lifestyles and strategies of plant pathogenesis encoded in the genomes of eighteen Dothideomycetes fungi.</title>
        <authorList>
            <person name="Ohm R.A."/>
            <person name="Feau N."/>
            <person name="Henrissat B."/>
            <person name="Schoch C.L."/>
            <person name="Horwitz B.A."/>
            <person name="Barry K.W."/>
            <person name="Condon B.J."/>
            <person name="Copeland A.C."/>
            <person name="Dhillon B."/>
            <person name="Glaser F."/>
            <person name="Hesse C.N."/>
            <person name="Kosti I."/>
            <person name="LaButti K."/>
            <person name="Lindquist E.A."/>
            <person name="Lucas S."/>
            <person name="Salamov A.A."/>
            <person name="Bradshaw R.E."/>
            <person name="Ciuffetti L."/>
            <person name="Hamelin R.C."/>
            <person name="Kema G.H.J."/>
            <person name="Lawrence C."/>
            <person name="Scott J.A."/>
            <person name="Spatafora J.W."/>
            <person name="Turgeon B.G."/>
            <person name="de Wit P.J.G.M."/>
            <person name="Zhong S."/>
            <person name="Goodwin S.B."/>
            <person name="Grigoriev I.V."/>
        </authorList>
    </citation>
    <scope>NUCLEOTIDE SEQUENCE [LARGE SCALE GENOMIC DNA]</scope>
    <source>
        <strain evidence="5 6">SO2202</strain>
    </source>
</reference>
<feature type="compositionally biased region" description="Low complexity" evidence="3">
    <location>
        <begin position="145"/>
        <end position="155"/>
    </location>
</feature>
<feature type="compositionally biased region" description="Basic and acidic residues" evidence="3">
    <location>
        <begin position="750"/>
        <end position="765"/>
    </location>
</feature>
<dbReference type="SUPFAM" id="SSF50044">
    <property type="entry name" value="SH3-domain"/>
    <property type="match status" value="1"/>
</dbReference>
<evidence type="ECO:0000313" key="5">
    <source>
        <dbReference type="EMBL" id="EMF10615.1"/>
    </source>
</evidence>
<dbReference type="PROSITE" id="PS50002">
    <property type="entry name" value="SH3"/>
    <property type="match status" value="1"/>
</dbReference>
<protein>
    <recommendedName>
        <fullName evidence="4">SH3 domain-containing protein</fullName>
    </recommendedName>
</protein>
<keyword evidence="6" id="KW-1185">Reference proteome</keyword>
<feature type="compositionally biased region" description="Acidic residues" evidence="3">
    <location>
        <begin position="443"/>
        <end position="461"/>
    </location>
</feature>